<gene>
    <name evidence="1" type="ORF">HUW51_12700</name>
</gene>
<accession>A0A7G7GF92</accession>
<keyword evidence="2" id="KW-1185">Reference proteome</keyword>
<proteinExistence type="predicted"/>
<evidence type="ECO:0000313" key="2">
    <source>
        <dbReference type="Proteomes" id="UP000515237"/>
    </source>
</evidence>
<organism evidence="1 2">
    <name type="scientific">Adhaeribacter swui</name>
    <dbReference type="NCBI Taxonomy" id="2086471"/>
    <lineage>
        <taxon>Bacteria</taxon>
        <taxon>Pseudomonadati</taxon>
        <taxon>Bacteroidota</taxon>
        <taxon>Cytophagia</taxon>
        <taxon>Cytophagales</taxon>
        <taxon>Hymenobacteraceae</taxon>
        <taxon>Adhaeribacter</taxon>
    </lineage>
</organism>
<reference evidence="1 2" key="1">
    <citation type="journal article" date="2018" name="Int. J. Syst. Evol. Microbiol.">
        <title>Adhaeribacter swui sp. nov., isolated from wet mud.</title>
        <authorList>
            <person name="Kim D.U."/>
            <person name="Kim K.W."/>
            <person name="Kang M.S."/>
            <person name="Kim J.Y."/>
            <person name="Jang J.H."/>
            <person name="Kim M.K."/>
        </authorList>
    </citation>
    <scope>NUCLEOTIDE SEQUENCE [LARGE SCALE GENOMIC DNA]</scope>
    <source>
        <strain evidence="1 2">KCTC 52873</strain>
    </source>
</reference>
<dbReference type="Pfam" id="PF08309">
    <property type="entry name" value="LVIVD"/>
    <property type="match status" value="2"/>
</dbReference>
<dbReference type="KEGG" id="aswu:HUW51_12700"/>
<dbReference type="InterPro" id="IPR013211">
    <property type="entry name" value="LVIVD"/>
</dbReference>
<sequence length="392" mass="42424">MAAAIQSEPAKALRKTGKIYAVDQYILVNELNEGIHVIDNSNPRNPQNIGFIAIPGNVDMAVRSNVLYADAGTDLLVLDITIPKAIKVIKHLENVFQPASLMAANGAFINADPSKGIVVAYKERLVTEQRSCDEMIPNRRPVAWWEWNSANPNSNFVSNDAGKANSGGATGKAGSMARFTLYGNFLYTVGPSQMQVFNVANPTNPQKGEPVYLGGGIETIFPYQNKLFIGSNAGMLIYSLANPAAPTHIGGYSHLRACDPVVVEGNYAYVTLRTNPNSFCGGNANQLDVVDISNAALPQVRKTYPMQNPHGLGIDKSTLFICEGNYGLKVFNAANPDAIADNLLAHKKDLHAFDVIPLGKNLLVIGEDGFRQYDYSNPKSLQFLSKIPVSPN</sequence>
<dbReference type="Proteomes" id="UP000515237">
    <property type="component" value="Chromosome"/>
</dbReference>
<name>A0A7G7GF92_9BACT</name>
<protein>
    <recommendedName>
        <fullName evidence="3">LVIVD repeat-containing protein</fullName>
    </recommendedName>
</protein>
<dbReference type="AlphaFoldDB" id="A0A7G7GF92"/>
<evidence type="ECO:0000313" key="1">
    <source>
        <dbReference type="EMBL" id="QNF35826.1"/>
    </source>
</evidence>
<dbReference type="EMBL" id="CP055156">
    <property type="protein sequence ID" value="QNF35826.1"/>
    <property type="molecule type" value="Genomic_DNA"/>
</dbReference>
<evidence type="ECO:0008006" key="3">
    <source>
        <dbReference type="Google" id="ProtNLM"/>
    </source>
</evidence>
<dbReference type="SUPFAM" id="SSF69322">
    <property type="entry name" value="Tricorn protease domain 2"/>
    <property type="match status" value="1"/>
</dbReference>